<evidence type="ECO:0000259" key="9">
    <source>
        <dbReference type="Pfam" id="PF23409"/>
    </source>
</evidence>
<feature type="domain" description="EML-like first beta-propeller" evidence="9">
    <location>
        <begin position="217"/>
        <end position="480"/>
    </location>
</feature>
<keyword evidence="3" id="KW-0963">Cytoplasm</keyword>
<comment type="similarity">
    <text evidence="2">Belongs to the WD repeat EMAP family.</text>
</comment>
<feature type="repeat" description="WD" evidence="8">
    <location>
        <begin position="407"/>
        <end position="439"/>
    </location>
</feature>
<dbReference type="EMBL" id="JW864922">
    <property type="protein sequence ID" value="AFO97439.1"/>
    <property type="molecule type" value="mRNA"/>
</dbReference>
<keyword evidence="7" id="KW-0206">Cytoskeleton</keyword>
<dbReference type="Gene3D" id="2.130.10.10">
    <property type="entry name" value="YVTN repeat-like/Quinoprotein amine dehydrogenase"/>
    <property type="match status" value="2"/>
</dbReference>
<feature type="repeat" description="WD" evidence="8">
    <location>
        <begin position="619"/>
        <end position="650"/>
    </location>
</feature>
<evidence type="ECO:0000256" key="2">
    <source>
        <dbReference type="ARBA" id="ARBA00006489"/>
    </source>
</evidence>
<evidence type="ECO:0000256" key="7">
    <source>
        <dbReference type="ARBA" id="ARBA00023212"/>
    </source>
</evidence>
<feature type="repeat" description="WD" evidence="8">
    <location>
        <begin position="490"/>
        <end position="531"/>
    </location>
</feature>
<dbReference type="CDD" id="cd21948">
    <property type="entry name" value="TD_EMAP2"/>
    <property type="match status" value="1"/>
</dbReference>
<dbReference type="GO" id="GO:0072686">
    <property type="term" value="C:mitotic spindle"/>
    <property type="evidence" value="ECO:0007669"/>
    <property type="project" value="TreeGrafter"/>
</dbReference>
<proteinExistence type="evidence at transcript level"/>
<dbReference type="GO" id="GO:0005874">
    <property type="term" value="C:microtubule"/>
    <property type="evidence" value="ECO:0007669"/>
    <property type="project" value="UniProtKB-KW"/>
</dbReference>
<dbReference type="InterPro" id="IPR036322">
    <property type="entry name" value="WD40_repeat_dom_sf"/>
</dbReference>
<evidence type="ECO:0000256" key="3">
    <source>
        <dbReference type="ARBA" id="ARBA00022490"/>
    </source>
</evidence>
<dbReference type="FunFam" id="2.130.10.10:FF:000011">
    <property type="entry name" value="Echinoderm microtubule-associated protein-like 2 isoform 1"/>
    <property type="match status" value="1"/>
</dbReference>
<keyword evidence="4 8" id="KW-0853">WD repeat</keyword>
<dbReference type="FunFam" id="2.130.10.10:FF:000005">
    <property type="entry name" value="Putative echinoderm microtubule-associated protein-like 1"/>
    <property type="match status" value="1"/>
</dbReference>
<dbReference type="InterPro" id="IPR005108">
    <property type="entry name" value="HELP"/>
</dbReference>
<dbReference type="InterPro" id="IPR015943">
    <property type="entry name" value="WD40/YVTN_repeat-like_dom_sf"/>
</dbReference>
<dbReference type="KEGG" id="cmk:103173259"/>
<reference evidence="11" key="1">
    <citation type="journal article" date="2014" name="Nature">
        <title>Elephant shark genome provides unique insights into gnathostome evolution.</title>
        <authorList>
            <consortium name="International Elephant Shark Genome Sequencing Consortium"/>
            <person name="Venkatesh B."/>
            <person name="Lee A.P."/>
            <person name="Ravi V."/>
            <person name="Maurya A.K."/>
            <person name="Lian M.M."/>
            <person name="Swann J.B."/>
            <person name="Ohta Y."/>
            <person name="Flajnik M.F."/>
            <person name="Sutoh Y."/>
            <person name="Kasahara M."/>
            <person name="Hoon S."/>
            <person name="Gangu V."/>
            <person name="Roy S.W."/>
            <person name="Irimia M."/>
            <person name="Korzh V."/>
            <person name="Kondrychyn I."/>
            <person name="Lim Z.W."/>
            <person name="Tay B.H."/>
            <person name="Tohari S."/>
            <person name="Kong K.W."/>
            <person name="Ho S."/>
            <person name="Lorente-Galdos B."/>
            <person name="Quilez J."/>
            <person name="Marques-Bonet T."/>
            <person name="Raney B.J."/>
            <person name="Ingham P.W."/>
            <person name="Tay A."/>
            <person name="Hillier L.W."/>
            <person name="Minx P."/>
            <person name="Boehm T."/>
            <person name="Wilson R.K."/>
            <person name="Brenner S."/>
            <person name="Warren W.C."/>
        </authorList>
    </citation>
    <scope>NUCLEOTIDE SEQUENCE</scope>
    <source>
        <tissue evidence="11">Brain</tissue>
    </source>
</reference>
<protein>
    <submittedName>
        <fullName evidence="11">Echinoderm microtubule associated protein like 1</fullName>
    </submittedName>
</protein>
<dbReference type="GO" id="GO:0008017">
    <property type="term" value="F:microtubule binding"/>
    <property type="evidence" value="ECO:0007669"/>
    <property type="project" value="TreeGrafter"/>
</dbReference>
<dbReference type="OrthoDB" id="47802at2759"/>
<evidence type="ECO:0000256" key="1">
    <source>
        <dbReference type="ARBA" id="ARBA00004245"/>
    </source>
</evidence>
<dbReference type="PANTHER" id="PTHR13720:SF50">
    <property type="entry name" value="ECHINODERM MICROTUBULE-ASSOCIATED PROTEIN-LIKE 2"/>
    <property type="match status" value="1"/>
</dbReference>
<organism evidence="11">
    <name type="scientific">Callorhinchus milii</name>
    <name type="common">Ghost shark</name>
    <dbReference type="NCBI Taxonomy" id="7868"/>
    <lineage>
        <taxon>Eukaryota</taxon>
        <taxon>Metazoa</taxon>
        <taxon>Chordata</taxon>
        <taxon>Craniata</taxon>
        <taxon>Vertebrata</taxon>
        <taxon>Chondrichthyes</taxon>
        <taxon>Holocephali</taxon>
        <taxon>Chimaeriformes</taxon>
        <taxon>Callorhinchidae</taxon>
        <taxon>Callorhinchus</taxon>
    </lineage>
</organism>
<comment type="subcellular location">
    <subcellularLocation>
        <location evidence="1">Cytoplasm</location>
        <location evidence="1">Cytoskeleton</location>
    </subcellularLocation>
</comment>
<sequence>MTERMAALVGLYDTSSLLQFCTEESVSLTSSPDGDVDDRISYLEQRLHLQEDEIQVLRAALADVVRRLTVTEEQCAALGKKTPTRASHCVSSLPGRLAICNGLSASTRRNAGHSHLTRRETSTGRGKHKEAVFSADDGYVRMFLRGRPVTMFLPQEVTDSYQLHSPATLPPHKLKMDWVYGYRGRDCRSNLYLLPTGEIVYFVASVVVLYNMEEQLQRHYVGHSDDVKCLAVHPDRVTIATGQVAGNGRDGKPLAPHARVWDSVSLNTLHIIGGFDRAVTCLSFSQSNGGGYLCAVDDSNEHMLSVWDWPRESRVSEVKCSNEPVLAASFHPTEANLIVTCGKSHILFWTLEGSVLTKKQGIFEKQEKPKYVLSVTFSQNGDVISGDSSGNLIIWGKGTNRIRSVVAGAHEGGIFSVCMRNDGTLLSGGGKDRKLILWDQQYRKLQESEVPEAFGPVRTIAEGKGAELFVGTTRNCILQGSLANGYNPIVQGHTDELWGLAAHPSTGLFATCGHDRLLHLWDSSSHQPVWSQTLDDPAQAVGFHPSGSVIAVGLQTAKWLVLDVETQEVVTCRSDGNEKFSVMAYSPDGNFLAIGSHDNYVYVYGVSDGGRKYSRIGRCSGHSSFVTHLDWSHDSHYFVTNSGDYEILHWTPSCKQVTSADQVRSVQWVSSTCALGFQVFGVWPEGADGTDINAICRSADDQLLATADDFGKVNLFSFPCSHPRAPSHSYGGHSSHVTNVTFLHGDAQLVSIGGKDTSVIQWGVV</sequence>
<evidence type="ECO:0000313" key="11">
    <source>
        <dbReference type="EMBL" id="AFO97439.1"/>
    </source>
</evidence>
<dbReference type="InterPro" id="IPR055442">
    <property type="entry name" value="Beta-prop_EML-like_2nd"/>
</dbReference>
<dbReference type="PROSITE" id="PS50082">
    <property type="entry name" value="WD_REPEATS_2"/>
    <property type="match status" value="3"/>
</dbReference>
<dbReference type="Pfam" id="PF03451">
    <property type="entry name" value="HELP"/>
    <property type="match status" value="1"/>
</dbReference>
<dbReference type="SMART" id="SM00320">
    <property type="entry name" value="WD40"/>
    <property type="match status" value="11"/>
</dbReference>
<evidence type="ECO:0000256" key="5">
    <source>
        <dbReference type="ARBA" id="ARBA00022701"/>
    </source>
</evidence>
<dbReference type="GeneID" id="103173259"/>
<dbReference type="SUPFAM" id="SSF50952">
    <property type="entry name" value="Soluble quinoprotein glucose dehydrogenase"/>
    <property type="match status" value="1"/>
</dbReference>
<dbReference type="AlphaFoldDB" id="V9KHL5"/>
<feature type="domain" description="EML-like second beta-propeller" evidence="10">
    <location>
        <begin position="497"/>
        <end position="763"/>
    </location>
</feature>
<dbReference type="InterPro" id="IPR050630">
    <property type="entry name" value="WD_repeat_EMAP"/>
</dbReference>
<evidence type="ECO:0000259" key="10">
    <source>
        <dbReference type="Pfam" id="PF23414"/>
    </source>
</evidence>
<keyword evidence="5" id="KW-0493">Microtubule</keyword>
<dbReference type="RefSeq" id="XP_042202127.1">
    <property type="nucleotide sequence ID" value="XM_042346193.1"/>
</dbReference>
<dbReference type="InterPro" id="IPR001680">
    <property type="entry name" value="WD40_rpt"/>
</dbReference>
<keyword evidence="6" id="KW-0677">Repeat</keyword>
<dbReference type="Pfam" id="PF23409">
    <property type="entry name" value="Beta-prop_EML"/>
    <property type="match status" value="1"/>
</dbReference>
<evidence type="ECO:0000256" key="8">
    <source>
        <dbReference type="PROSITE-ProRule" id="PRU00221"/>
    </source>
</evidence>
<evidence type="ECO:0000256" key="4">
    <source>
        <dbReference type="ARBA" id="ARBA00022574"/>
    </source>
</evidence>
<dbReference type="InterPro" id="IPR055439">
    <property type="entry name" value="Beta-prop_EML_1st"/>
</dbReference>
<evidence type="ECO:0000256" key="6">
    <source>
        <dbReference type="ARBA" id="ARBA00022737"/>
    </source>
</evidence>
<dbReference type="SUPFAM" id="SSF50978">
    <property type="entry name" value="WD40 repeat-like"/>
    <property type="match status" value="2"/>
</dbReference>
<dbReference type="PANTHER" id="PTHR13720">
    <property type="entry name" value="WD-40 REPEAT PROTEIN"/>
    <property type="match status" value="1"/>
</dbReference>
<dbReference type="PROSITE" id="PS50294">
    <property type="entry name" value="WD_REPEATS_REGION"/>
    <property type="match status" value="2"/>
</dbReference>
<accession>V9KHL5</accession>
<dbReference type="GO" id="GO:0000226">
    <property type="term" value="P:microtubule cytoskeleton organization"/>
    <property type="evidence" value="ECO:0007669"/>
    <property type="project" value="TreeGrafter"/>
</dbReference>
<dbReference type="Pfam" id="PF23414">
    <property type="entry name" value="Beta-prop_EML_2"/>
    <property type="match status" value="1"/>
</dbReference>
<dbReference type="InterPro" id="IPR011041">
    <property type="entry name" value="Quinoprot_gluc/sorb_DH_b-prop"/>
</dbReference>
<name>V9KHL5_CALMI</name>